<dbReference type="FunFam" id="3.40.50.300:FF:001919">
    <property type="entry name" value="ATP-dependent protease ATPase subunit HslU1, putative"/>
    <property type="match status" value="1"/>
</dbReference>
<dbReference type="CDD" id="cd19498">
    <property type="entry name" value="RecA-like_HslU"/>
    <property type="match status" value="1"/>
</dbReference>
<sequence length="740" mass="83139">MHRALSLSCRSSVAATGAAPSHTLLTGLMKELDRYIVGQSEAKKAVSVALRNRWRRHQVPSDIREEIAPKNILMIGPTGVGKTEIARRLAKLVDAPFVKVEATKFTEVGFHGRDVESIIEDLYKASLSQTKQNIRRQHEEEAKLKAEDRILKSLAGVSDGFREHLRSGALDDIEVMVELQEKKEKPKTASGEGVFISLDIPSMMGGQRQQTVKKVMKIKDAFPAVLQEELDKMMDTEDVTAEALRACEEDGIVVIDEIDKIVTAAGGYKGHQASAEGVQQDLLPLVEGTTVSTKFNVQVKTDKILFICSGAFHSVKPSDMLAELQGRLPIRVELQQLSKEDFHRIITEPRFNLIAQHKAMMATEGVDLIFEDDALWEIASIAAYINSTVQNIGARRLITITEKVVEEISFEGPERKSEKFVIDAAYVKKAVDKMVKKIPKNMGVAPRFDTWNEKYEPWEHLKRMGRLAGTGFYIPPEWYNHFRMFPPINHNFQQEKTLNPHNASEPTQDDTDHLSVERIALRDELARKSRLLASEGMRYYNVFWIRKPLDRMERHYYELKRKGVAHSVAIKRVLQMFYDDLTVKKRVAAIQAEEAKLSGKYISMREATLQKEQLTPHQVTLLAKEQREKAQAGEAFAATVERSTETVADAAKDAAEGDEVMSADSLAELLSTEADLDDSSPSISYKVTIHETEHDSVKQLQELALDHTGKSDWYTGASPVLHVEEPMPTKRTPASKQTGS</sequence>
<dbReference type="InterPro" id="IPR027417">
    <property type="entry name" value="P-loop_NTPase"/>
</dbReference>
<evidence type="ECO:0000256" key="2">
    <source>
        <dbReference type="ARBA" id="ARBA00022741"/>
    </source>
</evidence>
<gene>
    <name evidence="8" type="ORF">CGC20_29935</name>
</gene>
<dbReference type="NCBIfam" id="NF003544">
    <property type="entry name" value="PRK05201.1"/>
    <property type="match status" value="1"/>
</dbReference>
<keyword evidence="3" id="KW-0067">ATP-binding</keyword>
<keyword evidence="8" id="KW-0645">Protease</keyword>
<dbReference type="VEuPathDB" id="TriTrypDB:LDHU3_15.0120"/>
<dbReference type="EMBL" id="RHLD01000037">
    <property type="protein sequence ID" value="TPP53091.1"/>
    <property type="molecule type" value="Genomic_DNA"/>
</dbReference>
<evidence type="ECO:0000256" key="3">
    <source>
        <dbReference type="ARBA" id="ARBA00022840"/>
    </source>
</evidence>
<dbReference type="SMART" id="SM00382">
    <property type="entry name" value="AAA"/>
    <property type="match status" value="1"/>
</dbReference>
<dbReference type="InterPro" id="IPR019489">
    <property type="entry name" value="Clp_ATPase_C"/>
</dbReference>
<keyword evidence="2" id="KW-0547">Nucleotide-binding</keyword>
<comment type="similarity">
    <text evidence="1">Belongs to the ClpX chaperone family. HslU subfamily.</text>
</comment>
<dbReference type="GO" id="GO:0016887">
    <property type="term" value="F:ATP hydrolysis activity"/>
    <property type="evidence" value="ECO:0007669"/>
    <property type="project" value="InterPro"/>
</dbReference>
<name>A0A504XWZ3_LEIDO</name>
<dbReference type="PANTHER" id="PTHR48102">
    <property type="entry name" value="ATP-DEPENDENT CLP PROTEASE ATP-BINDING SUBUNIT CLPX-LIKE, MITOCHONDRIAL-RELATED"/>
    <property type="match status" value="1"/>
</dbReference>
<feature type="domain" description="Clp ATPase C-terminal" evidence="7">
    <location>
        <begin position="337"/>
        <end position="431"/>
    </location>
</feature>
<dbReference type="InterPro" id="IPR059199">
    <property type="entry name" value="mS23-like"/>
</dbReference>
<accession>A0A504XWZ3</accession>
<dbReference type="VEuPathDB" id="TriTrypDB:LdCL_150005700"/>
<organism evidence="8 9">
    <name type="scientific">Leishmania donovani</name>
    <dbReference type="NCBI Taxonomy" id="5661"/>
    <lineage>
        <taxon>Eukaryota</taxon>
        <taxon>Discoba</taxon>
        <taxon>Euglenozoa</taxon>
        <taxon>Kinetoplastea</taxon>
        <taxon>Metakinetoplastina</taxon>
        <taxon>Trypanosomatida</taxon>
        <taxon>Trypanosomatidae</taxon>
        <taxon>Leishmaniinae</taxon>
        <taxon>Leishmania</taxon>
    </lineage>
</organism>
<evidence type="ECO:0000256" key="1">
    <source>
        <dbReference type="ARBA" id="ARBA00009771"/>
    </source>
</evidence>
<dbReference type="VEuPathDB" id="TriTrypDB:LDHU3_15.0110"/>
<feature type="region of interest" description="Disordered" evidence="5">
    <location>
        <begin position="718"/>
        <end position="740"/>
    </location>
</feature>
<dbReference type="VEuPathDB" id="TriTrypDB:LdBPK_150090.1"/>
<dbReference type="InterPro" id="IPR050052">
    <property type="entry name" value="ATP-dep_Clp_protease_ClpX"/>
</dbReference>
<evidence type="ECO:0000256" key="4">
    <source>
        <dbReference type="ARBA" id="ARBA00023186"/>
    </source>
</evidence>
<feature type="domain" description="AAA+ ATPase" evidence="6">
    <location>
        <begin position="68"/>
        <end position="338"/>
    </location>
</feature>
<dbReference type="PANTHER" id="PTHR48102:SF3">
    <property type="entry name" value="ATP-DEPENDENT PROTEASE ATPASE SUBUNIT HSLU"/>
    <property type="match status" value="1"/>
</dbReference>
<dbReference type="Gene3D" id="3.40.50.300">
    <property type="entry name" value="P-loop containing nucleotide triphosphate hydrolases"/>
    <property type="match status" value="2"/>
</dbReference>
<evidence type="ECO:0000259" key="7">
    <source>
        <dbReference type="SMART" id="SM01086"/>
    </source>
</evidence>
<dbReference type="NCBIfam" id="TIGR00390">
    <property type="entry name" value="hslU"/>
    <property type="match status" value="1"/>
</dbReference>
<dbReference type="InterPro" id="IPR004491">
    <property type="entry name" value="HslU"/>
</dbReference>
<proteinExistence type="inferred from homology"/>
<dbReference type="Pfam" id="PF00004">
    <property type="entry name" value="AAA"/>
    <property type="match status" value="1"/>
</dbReference>
<evidence type="ECO:0000259" key="6">
    <source>
        <dbReference type="SMART" id="SM00382"/>
    </source>
</evidence>
<dbReference type="VEuPathDB" id="TriTrypDB:LdCL_150005800"/>
<reference evidence="9" key="1">
    <citation type="submission" date="2019-02" db="EMBL/GenBank/DDBJ databases">
        <title>FDA dAtabase for Regulatory Grade micrObial Sequences (FDA-ARGOS): Supporting development and validation of Infectious Disease Dx tests.</title>
        <authorList>
            <person name="Duncan R."/>
            <person name="Fisher C."/>
            <person name="Tallon L."/>
            <person name="Sadzewicz L."/>
            <person name="Sengamalay N."/>
            <person name="Ott S."/>
            <person name="Godinez A."/>
            <person name="Nagaraj S."/>
            <person name="Vavikolanu K."/>
            <person name="Vyas G."/>
            <person name="Nadendla S."/>
            <person name="Aluvathingal J."/>
            <person name="Sichtig H."/>
        </authorList>
    </citation>
    <scope>NUCLEOTIDE SEQUENCE [LARGE SCALE GENOMIC DNA]</scope>
    <source>
        <strain evidence="9">FDAARGOS_360</strain>
    </source>
</reference>
<evidence type="ECO:0000256" key="5">
    <source>
        <dbReference type="SAM" id="MobiDB-lite"/>
    </source>
</evidence>
<evidence type="ECO:0000313" key="8">
    <source>
        <dbReference type="EMBL" id="TPP53091.1"/>
    </source>
</evidence>
<dbReference type="GO" id="GO:0009376">
    <property type="term" value="C:HslUV protease complex"/>
    <property type="evidence" value="ECO:0007669"/>
    <property type="project" value="InterPro"/>
</dbReference>
<dbReference type="GO" id="GO:0051603">
    <property type="term" value="P:proteolysis involved in protein catabolic process"/>
    <property type="evidence" value="ECO:0007669"/>
    <property type="project" value="TreeGrafter"/>
</dbReference>
<dbReference type="Gene3D" id="1.10.8.60">
    <property type="match status" value="1"/>
</dbReference>
<keyword evidence="4" id="KW-0143">Chaperone</keyword>
<keyword evidence="8" id="KW-0378">Hydrolase</keyword>
<dbReference type="GO" id="GO:0005524">
    <property type="term" value="F:ATP binding"/>
    <property type="evidence" value="ECO:0007669"/>
    <property type="project" value="UniProtKB-KW"/>
</dbReference>
<dbReference type="CDD" id="cd23643">
    <property type="entry name" value="mS23"/>
    <property type="match status" value="1"/>
</dbReference>
<dbReference type="InterPro" id="IPR003959">
    <property type="entry name" value="ATPase_AAA_core"/>
</dbReference>
<dbReference type="AlphaFoldDB" id="A0A504XWZ3"/>
<protein>
    <submittedName>
        <fullName evidence="8">ATP-dependent protease HslVU, ATPase subunit</fullName>
    </submittedName>
</protein>
<comment type="caution">
    <text evidence="8">The sequence shown here is derived from an EMBL/GenBank/DDBJ whole genome shotgun (WGS) entry which is preliminary data.</text>
</comment>
<dbReference type="VEuPathDB" id="TriTrypDB:LdBPK_150080.1"/>
<dbReference type="SUPFAM" id="SSF52540">
    <property type="entry name" value="P-loop containing nucleoside triphosphate hydrolases"/>
    <property type="match status" value="1"/>
</dbReference>
<dbReference type="Pfam" id="PF07724">
    <property type="entry name" value="AAA_2"/>
    <property type="match status" value="1"/>
</dbReference>
<evidence type="ECO:0000313" key="9">
    <source>
        <dbReference type="Proteomes" id="UP000318821"/>
    </source>
</evidence>
<dbReference type="SMART" id="SM01086">
    <property type="entry name" value="ClpB_D2-small"/>
    <property type="match status" value="1"/>
</dbReference>
<dbReference type="InterPro" id="IPR003593">
    <property type="entry name" value="AAA+_ATPase"/>
</dbReference>
<dbReference type="Proteomes" id="UP000318821">
    <property type="component" value="Unassembled WGS sequence"/>
</dbReference>
<dbReference type="GO" id="GO:0008233">
    <property type="term" value="F:peptidase activity"/>
    <property type="evidence" value="ECO:0007669"/>
    <property type="project" value="UniProtKB-KW"/>
</dbReference>